<evidence type="ECO:0000259" key="5">
    <source>
        <dbReference type="Pfam" id="PF17763"/>
    </source>
</evidence>
<evidence type="ECO:0000256" key="1">
    <source>
        <dbReference type="ARBA" id="ARBA00010518"/>
    </source>
</evidence>
<dbReference type="PANTHER" id="PTHR11707:SF28">
    <property type="entry name" value="60 KDA LYSOPHOSPHOLIPASE"/>
    <property type="match status" value="1"/>
</dbReference>
<dbReference type="SUPFAM" id="SSF53774">
    <property type="entry name" value="Glutaminase/Asparaginase"/>
    <property type="match status" value="1"/>
</dbReference>
<dbReference type="Pfam" id="PF17763">
    <property type="entry name" value="Asparaginase_C"/>
    <property type="match status" value="1"/>
</dbReference>
<keyword evidence="7" id="KW-1185">Reference proteome</keyword>
<protein>
    <submittedName>
        <fullName evidence="6">Asparaginase</fullName>
    </submittedName>
</protein>
<dbReference type="InterPro" id="IPR027473">
    <property type="entry name" value="L-asparaginase_C"/>
</dbReference>
<dbReference type="Gene3D" id="3.40.50.40">
    <property type="match status" value="1"/>
</dbReference>
<dbReference type="SMART" id="SM00870">
    <property type="entry name" value="Asparaginase"/>
    <property type="match status" value="1"/>
</dbReference>
<dbReference type="Gene3D" id="3.40.50.1170">
    <property type="entry name" value="L-asparaginase, N-terminal domain"/>
    <property type="match status" value="1"/>
</dbReference>
<organism evidence="6 7">
    <name type="scientific">Castellaniella hirudinis</name>
    <dbReference type="NCBI Taxonomy" id="1144617"/>
    <lineage>
        <taxon>Bacteria</taxon>
        <taxon>Pseudomonadati</taxon>
        <taxon>Pseudomonadota</taxon>
        <taxon>Betaproteobacteria</taxon>
        <taxon>Burkholderiales</taxon>
        <taxon>Alcaligenaceae</taxon>
        <taxon>Castellaniella</taxon>
    </lineage>
</organism>
<dbReference type="InterPro" id="IPR036152">
    <property type="entry name" value="Asp/glu_Ase-like_sf"/>
</dbReference>
<evidence type="ECO:0000313" key="6">
    <source>
        <dbReference type="EMBL" id="MFC4298412.1"/>
    </source>
</evidence>
<dbReference type="SFLD" id="SFLDS00057">
    <property type="entry name" value="Glutaminase/Asparaginase"/>
    <property type="match status" value="1"/>
</dbReference>
<comment type="similarity">
    <text evidence="1">Belongs to the asparaginase 1 family.</text>
</comment>
<dbReference type="InterPro" id="IPR006034">
    <property type="entry name" value="Asparaginase/glutaminase-like"/>
</dbReference>
<gene>
    <name evidence="6" type="ORF">ACFO0J_10210</name>
</gene>
<dbReference type="Pfam" id="PF00710">
    <property type="entry name" value="Asparaginase"/>
    <property type="match status" value="1"/>
</dbReference>
<dbReference type="InterPro" id="IPR027475">
    <property type="entry name" value="Asparaginase/glutaminase_AS2"/>
</dbReference>
<dbReference type="PIRSF" id="PIRSF001220">
    <property type="entry name" value="L-ASNase_gatD"/>
    <property type="match status" value="1"/>
</dbReference>
<feature type="active site" evidence="3">
    <location>
        <position position="85"/>
    </location>
</feature>
<evidence type="ECO:0000256" key="3">
    <source>
        <dbReference type="PROSITE-ProRule" id="PRU10100"/>
    </source>
</evidence>
<dbReference type="PROSITE" id="PS00144">
    <property type="entry name" value="ASN_GLN_ASE_1"/>
    <property type="match status" value="1"/>
</dbReference>
<evidence type="ECO:0000313" key="7">
    <source>
        <dbReference type="Proteomes" id="UP001595756"/>
    </source>
</evidence>
<accession>A0ABV8RZT7</accession>
<dbReference type="PRINTS" id="PR00139">
    <property type="entry name" value="ASNGLNASE"/>
</dbReference>
<proteinExistence type="inferred from homology"/>
<dbReference type="RefSeq" id="WP_376812958.1">
    <property type="nucleotide sequence ID" value="NZ_JBHSDY010000005.1"/>
</dbReference>
<dbReference type="PROSITE" id="PS00917">
    <property type="entry name" value="ASN_GLN_ASE_2"/>
    <property type="match status" value="1"/>
</dbReference>
<dbReference type="InterPro" id="IPR040919">
    <property type="entry name" value="Asparaginase_C"/>
</dbReference>
<dbReference type="InterPro" id="IPR020827">
    <property type="entry name" value="Asparaginase/glutaminase_AS1"/>
</dbReference>
<dbReference type="PIRSF" id="PIRSF500176">
    <property type="entry name" value="L_ASNase"/>
    <property type="match status" value="1"/>
</dbReference>
<dbReference type="PANTHER" id="PTHR11707">
    <property type="entry name" value="L-ASPARAGINASE"/>
    <property type="match status" value="1"/>
</dbReference>
<dbReference type="PROSITE" id="PS51732">
    <property type="entry name" value="ASN_GLN_ASE_3"/>
    <property type="match status" value="1"/>
</dbReference>
<sequence>MRISLLATGGTISTQRGADGATPALGAQALAAAARAGGADLVVTARDVLRLSSRNVTPAAMWDLACAVEEEIQGGAEGVVITHGTDTLEETAYALALLVRTSVPVVATGAMRVPGSAGEDGPANLAAAIAVAATPRFAAYGPVVVHQDEIHLARWAAKVHGTRVAAFGSPAAGPAGLVVEGRALSFFGPPPSERLLRACAPDKRVELIWAVAGSDGLMVDAIRDRVDGLVVAGLGGGHVPAPLAEALVRAAGAGVAVVLASRCASPQVLRDTYGGAGGERHLLASGLVSAGALSPVKARLRLLFGLSAGFTAAELFAAEA</sequence>
<evidence type="ECO:0000259" key="4">
    <source>
        <dbReference type="Pfam" id="PF00710"/>
    </source>
</evidence>
<dbReference type="EMBL" id="JBHSDY010000005">
    <property type="protein sequence ID" value="MFC4298412.1"/>
    <property type="molecule type" value="Genomic_DNA"/>
</dbReference>
<name>A0ABV8RZT7_9BURK</name>
<dbReference type="InterPro" id="IPR037152">
    <property type="entry name" value="L-asparaginase_N_sf"/>
</dbReference>
<evidence type="ECO:0000256" key="2">
    <source>
        <dbReference type="PROSITE-ProRule" id="PRU10099"/>
    </source>
</evidence>
<dbReference type="InterPro" id="IPR027474">
    <property type="entry name" value="L-asparaginase_N"/>
</dbReference>
<comment type="caution">
    <text evidence="6">The sequence shown here is derived from an EMBL/GenBank/DDBJ whole genome shotgun (WGS) entry which is preliminary data.</text>
</comment>
<feature type="active site" evidence="2">
    <location>
        <position position="11"/>
    </location>
</feature>
<reference evidence="7" key="1">
    <citation type="journal article" date="2019" name="Int. J. Syst. Evol. Microbiol.">
        <title>The Global Catalogue of Microorganisms (GCM) 10K type strain sequencing project: providing services to taxonomists for standard genome sequencing and annotation.</title>
        <authorList>
            <consortium name="The Broad Institute Genomics Platform"/>
            <consortium name="The Broad Institute Genome Sequencing Center for Infectious Disease"/>
            <person name="Wu L."/>
            <person name="Ma J."/>
        </authorList>
    </citation>
    <scope>NUCLEOTIDE SEQUENCE [LARGE SCALE GENOMIC DNA]</scope>
    <source>
        <strain evidence="7">CGMCC 1.19029</strain>
    </source>
</reference>
<feature type="domain" description="L-asparaginase N-terminal" evidence="4">
    <location>
        <begin position="2"/>
        <end position="183"/>
    </location>
</feature>
<dbReference type="Proteomes" id="UP001595756">
    <property type="component" value="Unassembled WGS sequence"/>
</dbReference>
<feature type="domain" description="Asparaginase/glutaminase C-terminal" evidence="5">
    <location>
        <begin position="204"/>
        <end position="314"/>
    </location>
</feature>